<feature type="signal peptide" evidence="1">
    <location>
        <begin position="1"/>
        <end position="23"/>
    </location>
</feature>
<accession>A0A1D1XL06</accession>
<sequence length="123" mass="13992">MNMNRQSIFVIAIFFSLLLVTSSTYVEVKQMIPTTFTVKKVSSSKIIVGVSWDGINEAEDEYVLAKLKCFSDAVTVLNSPQDHVFGDRNTTYELAVHKNDALVRCRTGVIDITKWKSIFYFRT</sequence>
<dbReference type="AlphaFoldDB" id="A0A1D1XL06"/>
<proteinExistence type="predicted"/>
<organism evidence="2">
    <name type="scientific">Anthurium amnicola</name>
    <dbReference type="NCBI Taxonomy" id="1678845"/>
    <lineage>
        <taxon>Eukaryota</taxon>
        <taxon>Viridiplantae</taxon>
        <taxon>Streptophyta</taxon>
        <taxon>Embryophyta</taxon>
        <taxon>Tracheophyta</taxon>
        <taxon>Spermatophyta</taxon>
        <taxon>Magnoliopsida</taxon>
        <taxon>Liliopsida</taxon>
        <taxon>Araceae</taxon>
        <taxon>Pothoideae</taxon>
        <taxon>Potheae</taxon>
        <taxon>Anthurium</taxon>
    </lineage>
</organism>
<protein>
    <submittedName>
        <fullName evidence="2">Coproporphyrinogen-III oxidase, aerobic</fullName>
    </submittedName>
</protein>
<keyword evidence="1" id="KW-0732">Signal</keyword>
<dbReference type="EMBL" id="GDJX01024857">
    <property type="protein sequence ID" value="JAT43079.1"/>
    <property type="molecule type" value="Transcribed_RNA"/>
</dbReference>
<gene>
    <name evidence="2" type="primary">hemF_6</name>
    <name evidence="2" type="ORF">g.56038</name>
</gene>
<reference evidence="2" key="1">
    <citation type="submission" date="2015-07" db="EMBL/GenBank/DDBJ databases">
        <title>Transcriptome Assembly of Anthurium amnicola.</title>
        <authorList>
            <person name="Suzuki J."/>
        </authorList>
    </citation>
    <scope>NUCLEOTIDE SEQUENCE</scope>
</reference>
<evidence type="ECO:0000313" key="2">
    <source>
        <dbReference type="EMBL" id="JAT43079.1"/>
    </source>
</evidence>
<name>A0A1D1XL06_9ARAE</name>
<evidence type="ECO:0000256" key="1">
    <source>
        <dbReference type="SAM" id="SignalP"/>
    </source>
</evidence>
<feature type="chain" id="PRO_5008899561" evidence="1">
    <location>
        <begin position="24"/>
        <end position="123"/>
    </location>
</feature>